<dbReference type="EMBL" id="DS999411">
    <property type="protein sequence ID" value="EED36414.1"/>
    <property type="molecule type" value="Genomic_DNA"/>
</dbReference>
<name>B8KUP0_9GAMM</name>
<evidence type="ECO:0000313" key="1">
    <source>
        <dbReference type="EMBL" id="EED36414.1"/>
    </source>
</evidence>
<dbReference type="AlphaFoldDB" id="B8KUP0"/>
<evidence type="ECO:0000313" key="2">
    <source>
        <dbReference type="Proteomes" id="UP000004699"/>
    </source>
</evidence>
<accession>B8KUP0</accession>
<dbReference type="HOGENOM" id="CLU_3292029_0_0_6"/>
<reference evidence="2" key="1">
    <citation type="journal article" date="2013" name="BMC Microbiol.">
        <title>Taxonomy and evolution of bacteriochlorophyll a-containing members of the OM60/NOR5 clade of marine gammaproteobacteria: description of Luminiphilus syltensis gen. nov., sp. nov., reclassification of Haliea rubra as Pseudohaliea rubra gen. nov., comb. nov., and emendation of Chromatocurvus halotolerans.</title>
        <authorList>
            <person name="Spring S."/>
            <person name="Riedel T."/>
            <person name="Sproer C."/>
            <person name="Yan S."/>
            <person name="Harder J."/>
            <person name="Fuchs B.M."/>
        </authorList>
    </citation>
    <scope>NUCLEOTIDE SEQUENCE [LARGE SCALE GENOMIC DNA]</scope>
    <source>
        <strain evidence="2">NOR51-B</strain>
    </source>
</reference>
<sequence>MKSVMPSRTPLLYGLRDKSGIMTAANPAASYRLVAVAVHL</sequence>
<dbReference type="STRING" id="565045.NOR51B_2365"/>
<organism evidence="1 2">
    <name type="scientific">Luminiphilus syltensis NOR5-1B</name>
    <dbReference type="NCBI Taxonomy" id="565045"/>
    <lineage>
        <taxon>Bacteria</taxon>
        <taxon>Pseudomonadati</taxon>
        <taxon>Pseudomonadota</taxon>
        <taxon>Gammaproteobacteria</taxon>
        <taxon>Cellvibrionales</taxon>
        <taxon>Halieaceae</taxon>
        <taxon>Luminiphilus</taxon>
    </lineage>
</organism>
<protein>
    <submittedName>
        <fullName evidence="1">Uncharacterized protein</fullName>
    </submittedName>
</protein>
<proteinExistence type="predicted"/>
<keyword evidence="2" id="KW-1185">Reference proteome</keyword>
<gene>
    <name evidence="1" type="ORF">NOR51B_2365</name>
</gene>
<dbReference type="Proteomes" id="UP000004699">
    <property type="component" value="Unassembled WGS sequence"/>
</dbReference>